<feature type="compositionally biased region" description="Low complexity" evidence="8">
    <location>
        <begin position="104"/>
        <end position="122"/>
    </location>
</feature>
<feature type="region of interest" description="Disordered" evidence="8">
    <location>
        <begin position="94"/>
        <end position="143"/>
    </location>
</feature>
<feature type="region of interest" description="Disordered" evidence="8">
    <location>
        <begin position="43"/>
        <end position="70"/>
    </location>
</feature>
<dbReference type="InterPro" id="IPR033122">
    <property type="entry name" value="LETM1-like_RBD"/>
</dbReference>
<evidence type="ECO:0000256" key="5">
    <source>
        <dbReference type="ARBA" id="ARBA00023128"/>
    </source>
</evidence>
<keyword evidence="5 7" id="KW-0496">Mitochondrion</keyword>
<evidence type="ECO:0000256" key="2">
    <source>
        <dbReference type="ARBA" id="ARBA00022692"/>
    </source>
</evidence>
<evidence type="ECO:0000256" key="8">
    <source>
        <dbReference type="SAM" id="MobiDB-lite"/>
    </source>
</evidence>
<comment type="subcellular location">
    <subcellularLocation>
        <location evidence="1">Mitochondrion inner membrane</location>
        <topology evidence="1">Single-pass membrane protein</topology>
    </subcellularLocation>
</comment>
<proteinExistence type="predicted"/>
<dbReference type="PANTHER" id="PTHR14009:SF13">
    <property type="entry name" value="LETM1 DOMAIN-CONTAINING PROTEIN 1"/>
    <property type="match status" value="1"/>
</dbReference>
<dbReference type="AlphaFoldDB" id="A0A6J2UGA2"/>
<evidence type="ECO:0000256" key="6">
    <source>
        <dbReference type="ARBA" id="ARBA00023136"/>
    </source>
</evidence>
<dbReference type="Proteomes" id="UP000504634">
    <property type="component" value="Unplaced"/>
</dbReference>
<dbReference type="GeneID" id="115633154"/>
<gene>
    <name evidence="12" type="primary">LOC115633154</name>
</gene>
<evidence type="ECO:0000313" key="12">
    <source>
        <dbReference type="RefSeq" id="XP_030386423.1"/>
    </source>
</evidence>
<feature type="compositionally biased region" description="Basic and acidic residues" evidence="8">
    <location>
        <begin position="123"/>
        <end position="143"/>
    </location>
</feature>
<dbReference type="GO" id="GO:0043022">
    <property type="term" value="F:ribosome binding"/>
    <property type="evidence" value="ECO:0007669"/>
    <property type="project" value="InterPro"/>
</dbReference>
<reference evidence="12" key="1">
    <citation type="submission" date="2025-08" db="UniProtKB">
        <authorList>
            <consortium name="RefSeq"/>
        </authorList>
    </citation>
    <scope>IDENTIFICATION</scope>
    <source>
        <strain evidence="12">11010-0011.00</strain>
        <tissue evidence="12">Whole body</tissue>
    </source>
</reference>
<sequence length="460" mass="53262">MALALRAARLTHSTCTNYGYYRTFQGRRWPQHNCRILFSTKTGSEQMQKSNYATQQQQATKPAGKPPQIKRNVAAEITSVGKVIYETGWDANKPKDLQKKDNISPPTSTSSATTTTATSSPQPDEKKDEQQKDKAGDCQKTKREQMRDNVQDYIFTRYFNYVKNYDKVLEKNFPKAMQLYRVFFDGVKDFFGDMKRFLKISRIANDSPQGIRALNRQELELYMQMPRDMMKVAPALIGCSLPMVGYAFFPLVFWYPRTFLTSHFWTAQQRSEFQSYYMKRRLQCNKPVFRCLQSKLKSMAGHHKHADFQCILGQIGSGFHPTPEALIDVKDIFAEGPYSLLGMSRKHVKCLLKLHGLPNSLFKRHRLHEHAFLVHYMDQAITREGGVHNLSVDALRYSCFLRGLNPTNLSNELMIEWLRKWVMVSTSIQAEHITLFLHLPILLGYNHPNNWQMIYGKSKA</sequence>
<evidence type="ECO:0000259" key="10">
    <source>
        <dbReference type="PROSITE" id="PS51758"/>
    </source>
</evidence>
<keyword evidence="6 9" id="KW-0472">Membrane</keyword>
<keyword evidence="11" id="KW-1185">Reference proteome</keyword>
<dbReference type="Pfam" id="PF07766">
    <property type="entry name" value="LETM1_RBD"/>
    <property type="match status" value="1"/>
</dbReference>
<organism evidence="11 12">
    <name type="scientific">Drosophila lebanonensis</name>
    <name type="common">Fruit fly</name>
    <name type="synonym">Scaptodrosophila lebanonensis</name>
    <dbReference type="NCBI Taxonomy" id="7225"/>
    <lineage>
        <taxon>Eukaryota</taxon>
        <taxon>Metazoa</taxon>
        <taxon>Ecdysozoa</taxon>
        <taxon>Arthropoda</taxon>
        <taxon>Hexapoda</taxon>
        <taxon>Insecta</taxon>
        <taxon>Pterygota</taxon>
        <taxon>Neoptera</taxon>
        <taxon>Endopterygota</taxon>
        <taxon>Diptera</taxon>
        <taxon>Brachycera</taxon>
        <taxon>Muscomorpha</taxon>
        <taxon>Ephydroidea</taxon>
        <taxon>Drosophilidae</taxon>
        <taxon>Scaptodrosophila</taxon>
    </lineage>
</organism>
<dbReference type="PROSITE" id="PS51758">
    <property type="entry name" value="LETM1_RBD"/>
    <property type="match status" value="1"/>
</dbReference>
<protein>
    <submittedName>
        <fullName evidence="12">LETM1 domain-containing protein 1</fullName>
    </submittedName>
</protein>
<dbReference type="OrthoDB" id="73691at2759"/>
<keyword evidence="4 9" id="KW-1133">Transmembrane helix</keyword>
<evidence type="ECO:0000256" key="1">
    <source>
        <dbReference type="ARBA" id="ARBA00004434"/>
    </source>
</evidence>
<evidence type="ECO:0000256" key="4">
    <source>
        <dbReference type="ARBA" id="ARBA00022989"/>
    </source>
</evidence>
<keyword evidence="3" id="KW-0999">Mitochondrion inner membrane</keyword>
<feature type="domain" description="Letm1 RBD" evidence="10">
    <location>
        <begin position="276"/>
        <end position="460"/>
    </location>
</feature>
<dbReference type="GO" id="GO:0030003">
    <property type="term" value="P:intracellular monoatomic cation homeostasis"/>
    <property type="evidence" value="ECO:0007669"/>
    <property type="project" value="TreeGrafter"/>
</dbReference>
<evidence type="ECO:0000256" key="9">
    <source>
        <dbReference type="SAM" id="Phobius"/>
    </source>
</evidence>
<dbReference type="InterPro" id="IPR044202">
    <property type="entry name" value="LETM1/MDM38-like"/>
</dbReference>
<evidence type="ECO:0000256" key="3">
    <source>
        <dbReference type="ARBA" id="ARBA00022792"/>
    </source>
</evidence>
<name>A0A6J2UGA2_DROLE</name>
<evidence type="ECO:0000313" key="11">
    <source>
        <dbReference type="Proteomes" id="UP000504634"/>
    </source>
</evidence>
<dbReference type="RefSeq" id="XP_030386423.1">
    <property type="nucleotide sequence ID" value="XM_030530563.1"/>
</dbReference>
<dbReference type="GO" id="GO:0005743">
    <property type="term" value="C:mitochondrial inner membrane"/>
    <property type="evidence" value="ECO:0007669"/>
    <property type="project" value="UniProtKB-SubCell"/>
</dbReference>
<accession>A0A6J2UGA2</accession>
<evidence type="ECO:0000256" key="7">
    <source>
        <dbReference type="PROSITE-ProRule" id="PRU01094"/>
    </source>
</evidence>
<feature type="compositionally biased region" description="Polar residues" evidence="8">
    <location>
        <begin position="43"/>
        <end position="60"/>
    </location>
</feature>
<feature type="transmembrane region" description="Helical" evidence="9">
    <location>
        <begin position="232"/>
        <end position="255"/>
    </location>
</feature>
<dbReference type="PANTHER" id="PTHR14009">
    <property type="entry name" value="LEUCINE ZIPPER-EF-HAND CONTAINING TRANSMEMBRANE PROTEIN"/>
    <property type="match status" value="1"/>
</dbReference>
<keyword evidence="2 9" id="KW-0812">Transmembrane</keyword>